<feature type="compositionally biased region" description="Acidic residues" evidence="2">
    <location>
        <begin position="358"/>
        <end position="369"/>
    </location>
</feature>
<keyword evidence="1" id="KW-0175">Coiled coil</keyword>
<evidence type="ECO:0000313" key="3">
    <source>
        <dbReference type="EMBL" id="PUU79294.1"/>
    </source>
</evidence>
<dbReference type="STRING" id="42251.A0A2T6ZV52"/>
<accession>A0A2T6ZV52</accession>
<proteinExistence type="predicted"/>
<feature type="compositionally biased region" description="Basic and acidic residues" evidence="2">
    <location>
        <begin position="70"/>
        <end position="81"/>
    </location>
</feature>
<comment type="caution">
    <text evidence="3">The sequence shown here is derived from an EMBL/GenBank/DDBJ whole genome shotgun (WGS) entry which is preliminary data.</text>
</comment>
<keyword evidence="4" id="KW-1185">Reference proteome</keyword>
<evidence type="ECO:0000313" key="4">
    <source>
        <dbReference type="Proteomes" id="UP000244722"/>
    </source>
</evidence>
<dbReference type="AlphaFoldDB" id="A0A2T6ZV52"/>
<sequence>MPRPFKWGEYFNKDTPLLNRSNKYQVTCLKCQKKIPKGRSEDRTRHLIDECPGLSPEERMTVVEIDARDREAAETAAEDRNATGNKIKRPRNPWVKSDFTEAEIAELSRLFGAHHAVETETDWAEVLGEYNLWTQRNGYKKRTLDSLKKQWESRVSNAPGMTAYNYAQDTGKYAWDTDERGTVGVPVIGGLENMGNEDDTDLEASYDPGLVAAAAGPSYPIARASLANRFSGSQPPASTPLLLPPAKRPRGRAVPVTPMTTAAPRPAESPSLVNVLERINEEKAKQIEKLEAKIEKLEEKLEKLDDRNRKLESRSRVLELQLMARKDVTGRATGGGGSGGGKRKRGGSTDLASLAQLEEGDDDGDGEAV</sequence>
<dbReference type="EMBL" id="NESQ01000095">
    <property type="protein sequence ID" value="PUU79294.1"/>
    <property type="molecule type" value="Genomic_DNA"/>
</dbReference>
<feature type="region of interest" description="Disordered" evidence="2">
    <location>
        <begin position="323"/>
        <end position="369"/>
    </location>
</feature>
<protein>
    <submittedName>
        <fullName evidence="3">Uncharacterized protein</fullName>
    </submittedName>
</protein>
<dbReference type="OrthoDB" id="5382815at2759"/>
<feature type="coiled-coil region" evidence="1">
    <location>
        <begin position="273"/>
        <end position="321"/>
    </location>
</feature>
<evidence type="ECO:0000256" key="2">
    <source>
        <dbReference type="SAM" id="MobiDB-lite"/>
    </source>
</evidence>
<feature type="region of interest" description="Disordered" evidence="2">
    <location>
        <begin position="70"/>
        <end position="89"/>
    </location>
</feature>
<gene>
    <name evidence="3" type="ORF">B9Z19DRAFT_1125392</name>
</gene>
<dbReference type="Proteomes" id="UP000244722">
    <property type="component" value="Unassembled WGS sequence"/>
</dbReference>
<organism evidence="3 4">
    <name type="scientific">Tuber borchii</name>
    <name type="common">White truffle</name>
    <dbReference type="NCBI Taxonomy" id="42251"/>
    <lineage>
        <taxon>Eukaryota</taxon>
        <taxon>Fungi</taxon>
        <taxon>Dikarya</taxon>
        <taxon>Ascomycota</taxon>
        <taxon>Pezizomycotina</taxon>
        <taxon>Pezizomycetes</taxon>
        <taxon>Pezizales</taxon>
        <taxon>Tuberaceae</taxon>
        <taxon>Tuber</taxon>
    </lineage>
</organism>
<reference evidence="3 4" key="1">
    <citation type="submission" date="2017-04" db="EMBL/GenBank/DDBJ databases">
        <title>Draft genome sequence of Tuber borchii Vittad., a whitish edible truffle.</title>
        <authorList>
            <consortium name="DOE Joint Genome Institute"/>
            <person name="Murat C."/>
            <person name="Kuo A."/>
            <person name="Barry K.W."/>
            <person name="Clum A."/>
            <person name="Dockter R.B."/>
            <person name="Fauchery L."/>
            <person name="Iotti M."/>
            <person name="Kohler A."/>
            <person name="Labutti K."/>
            <person name="Lindquist E.A."/>
            <person name="Lipzen A."/>
            <person name="Ohm R.A."/>
            <person name="Wang M."/>
            <person name="Grigoriev I.V."/>
            <person name="Zambonelli A."/>
            <person name="Martin F.M."/>
        </authorList>
    </citation>
    <scope>NUCLEOTIDE SEQUENCE [LARGE SCALE GENOMIC DNA]</scope>
    <source>
        <strain evidence="3 4">Tbo3840</strain>
    </source>
</reference>
<evidence type="ECO:0000256" key="1">
    <source>
        <dbReference type="SAM" id="Coils"/>
    </source>
</evidence>
<name>A0A2T6ZV52_TUBBO</name>
<feature type="region of interest" description="Disordered" evidence="2">
    <location>
        <begin position="231"/>
        <end position="250"/>
    </location>
</feature>